<evidence type="ECO:0000313" key="9">
    <source>
        <dbReference type="EMBL" id="NDV36758.1"/>
    </source>
</evidence>
<keyword evidence="4 8" id="KW-1133">Transmembrane helix</keyword>
<keyword evidence="6 8" id="KW-0472">Membrane</keyword>
<dbReference type="GO" id="GO:0016020">
    <property type="term" value="C:membrane"/>
    <property type="evidence" value="ECO:0007669"/>
    <property type="project" value="UniProtKB-SubCell"/>
</dbReference>
<keyword evidence="7" id="KW-1208">Phospholipid metabolism</keyword>
<keyword evidence="5" id="KW-0443">Lipid metabolism</keyword>
<evidence type="ECO:0000256" key="1">
    <source>
        <dbReference type="ARBA" id="ARBA00004141"/>
    </source>
</evidence>
<evidence type="ECO:0008006" key="10">
    <source>
        <dbReference type="Google" id="ProtNLM"/>
    </source>
</evidence>
<dbReference type="GO" id="GO:0005794">
    <property type="term" value="C:Golgi apparatus"/>
    <property type="evidence" value="ECO:0007669"/>
    <property type="project" value="TreeGrafter"/>
</dbReference>
<feature type="transmembrane region" description="Helical" evidence="8">
    <location>
        <begin position="12"/>
        <end position="32"/>
    </location>
</feature>
<evidence type="ECO:0000256" key="6">
    <source>
        <dbReference type="ARBA" id="ARBA00023136"/>
    </source>
</evidence>
<dbReference type="GO" id="GO:0003881">
    <property type="term" value="F:CDP-diacylglycerol-inositol 3-phosphatidyltransferase activity"/>
    <property type="evidence" value="ECO:0007669"/>
    <property type="project" value="TreeGrafter"/>
</dbReference>
<evidence type="ECO:0000256" key="4">
    <source>
        <dbReference type="ARBA" id="ARBA00022989"/>
    </source>
</evidence>
<dbReference type="PANTHER" id="PTHR15362:SF4">
    <property type="entry name" value="CDP-DIACYLGLYCEROL--INOSITOL 3-PHOSPHATIDYLTRANSFERASE"/>
    <property type="match status" value="1"/>
</dbReference>
<evidence type="ECO:0000256" key="2">
    <source>
        <dbReference type="ARBA" id="ARBA00022679"/>
    </source>
</evidence>
<dbReference type="EMBL" id="GIBP01007789">
    <property type="protein sequence ID" value="NDV36758.1"/>
    <property type="molecule type" value="Transcribed_RNA"/>
</dbReference>
<proteinExistence type="predicted"/>
<name>A0A6B2LJ86_9EUKA</name>
<sequence length="145" mass="16717">MVTDRCSTSALLVVLAHFYPDWILLWMALVSIDLTSHYAHLYCTLSSGATSHKATDEKTNFFLRLYYGNKYVLFVLCAANEAMFLALYLLHFTQDKAFSISRESVMLFLYVTLPLGSMKQFMNVVQMILAFQKMAENDMEKRKVN</sequence>
<keyword evidence="2" id="KW-0808">Transferase</keyword>
<dbReference type="GO" id="GO:0006661">
    <property type="term" value="P:phosphatidylinositol biosynthetic process"/>
    <property type="evidence" value="ECO:0007669"/>
    <property type="project" value="TreeGrafter"/>
</dbReference>
<comment type="subcellular location">
    <subcellularLocation>
        <location evidence="1">Membrane</location>
        <topology evidence="1">Multi-pass membrane protein</topology>
    </subcellularLocation>
</comment>
<keyword evidence="3 8" id="KW-0812">Transmembrane</keyword>
<evidence type="ECO:0000256" key="7">
    <source>
        <dbReference type="ARBA" id="ARBA00023264"/>
    </source>
</evidence>
<evidence type="ECO:0000256" key="8">
    <source>
        <dbReference type="SAM" id="Phobius"/>
    </source>
</evidence>
<reference evidence="9" key="1">
    <citation type="journal article" date="2020" name="J. Eukaryot. Microbiol.">
        <title>De novo Sequencing, Assembly and Annotation of the Transcriptome for the Free-Living Testate Amoeba Arcella intermedia.</title>
        <authorList>
            <person name="Ribeiro G.M."/>
            <person name="Porfirio-Sousa A.L."/>
            <person name="Maurer-Alcala X.X."/>
            <person name="Katz L.A."/>
            <person name="Lahr D.J.G."/>
        </authorList>
    </citation>
    <scope>NUCLEOTIDE SEQUENCE</scope>
</reference>
<dbReference type="PANTHER" id="PTHR15362">
    <property type="entry name" value="PHOSPHATIDYLINOSITOL SYNTHASE"/>
    <property type="match status" value="1"/>
</dbReference>
<evidence type="ECO:0000256" key="3">
    <source>
        <dbReference type="ARBA" id="ARBA00022692"/>
    </source>
</evidence>
<feature type="transmembrane region" description="Helical" evidence="8">
    <location>
        <begin position="105"/>
        <end position="131"/>
    </location>
</feature>
<protein>
    <recommendedName>
        <fullName evidence="10">CDP-diacylglycerol--inositol 3-phosphatidyltransferase</fullName>
    </recommendedName>
</protein>
<evidence type="ECO:0000256" key="5">
    <source>
        <dbReference type="ARBA" id="ARBA00023098"/>
    </source>
</evidence>
<organism evidence="9">
    <name type="scientific">Arcella intermedia</name>
    <dbReference type="NCBI Taxonomy" id="1963864"/>
    <lineage>
        <taxon>Eukaryota</taxon>
        <taxon>Amoebozoa</taxon>
        <taxon>Tubulinea</taxon>
        <taxon>Elardia</taxon>
        <taxon>Arcellinida</taxon>
        <taxon>Sphaerothecina</taxon>
        <taxon>Arcellidae</taxon>
        <taxon>Arcella</taxon>
    </lineage>
</organism>
<dbReference type="AlphaFoldDB" id="A0A6B2LJ86"/>
<accession>A0A6B2LJ86</accession>
<feature type="transmembrane region" description="Helical" evidence="8">
    <location>
        <begin position="71"/>
        <end position="93"/>
    </location>
</feature>